<evidence type="ECO:0000256" key="1">
    <source>
        <dbReference type="SAM" id="SignalP"/>
    </source>
</evidence>
<evidence type="ECO:0000313" key="5">
    <source>
        <dbReference type="Proteomes" id="UP000319498"/>
    </source>
</evidence>
<dbReference type="EMBL" id="BJOL01000027">
    <property type="protein sequence ID" value="GED60088.1"/>
    <property type="molecule type" value="Genomic_DNA"/>
</dbReference>
<organism evidence="3 4">
    <name type="scientific">Brevibacillus formosus</name>
    <dbReference type="NCBI Taxonomy" id="54913"/>
    <lineage>
        <taxon>Bacteria</taxon>
        <taxon>Bacillati</taxon>
        <taxon>Bacillota</taxon>
        <taxon>Bacilli</taxon>
        <taxon>Bacillales</taxon>
        <taxon>Paenibacillaceae</taxon>
        <taxon>Brevibacillus</taxon>
    </lineage>
</organism>
<keyword evidence="5" id="KW-1185">Reference proteome</keyword>
<evidence type="ECO:0000313" key="2">
    <source>
        <dbReference type="EMBL" id="GED60088.1"/>
    </source>
</evidence>
<evidence type="ECO:0008006" key="6">
    <source>
        <dbReference type="Google" id="ProtNLM"/>
    </source>
</evidence>
<dbReference type="RefSeq" id="WP_047073917.1">
    <property type="nucleotide sequence ID" value="NZ_BJOL01000027.1"/>
</dbReference>
<feature type="chain" id="PRO_5038845157" description="Lipoprotein" evidence="1">
    <location>
        <begin position="21"/>
        <end position="193"/>
    </location>
</feature>
<protein>
    <recommendedName>
        <fullName evidence="6">Lipoprotein</fullName>
    </recommendedName>
</protein>
<gene>
    <name evidence="3" type="ORF">AA984_25395</name>
    <name evidence="2" type="ORF">BFO01nite_42200</name>
</gene>
<evidence type="ECO:0000313" key="3">
    <source>
        <dbReference type="EMBL" id="KLH96438.1"/>
    </source>
</evidence>
<accession>A0A837KGI0</accession>
<reference evidence="3 4" key="1">
    <citation type="submission" date="2015-05" db="EMBL/GenBank/DDBJ databases">
        <title>Genome sequencing project for genomic taxonomy and phylogenomics of Bacillus-like bacteria.</title>
        <authorList>
            <person name="Liu B."/>
            <person name="Wang J."/>
            <person name="Zhu Y."/>
            <person name="Liu G."/>
            <person name="Chen Q."/>
            <person name="Chen Z."/>
            <person name="Lan J."/>
            <person name="Che J."/>
            <person name="Ge C."/>
            <person name="Shi H."/>
            <person name="Pan Z."/>
            <person name="Liu X."/>
        </authorList>
    </citation>
    <scope>NUCLEOTIDE SEQUENCE [LARGE SCALE GENOMIC DNA]</scope>
    <source>
        <strain evidence="3 4">DSM 9885</strain>
    </source>
</reference>
<dbReference type="PROSITE" id="PS51257">
    <property type="entry name" value="PROKAR_LIPOPROTEIN"/>
    <property type="match status" value="1"/>
</dbReference>
<dbReference type="AlphaFoldDB" id="A0A837KGI0"/>
<dbReference type="GeneID" id="87588381"/>
<dbReference type="Proteomes" id="UP000319498">
    <property type="component" value="Unassembled WGS sequence"/>
</dbReference>
<dbReference type="OrthoDB" id="2056865at2"/>
<reference evidence="2 5" key="2">
    <citation type="submission" date="2019-06" db="EMBL/GenBank/DDBJ databases">
        <title>Whole genome shotgun sequence of Brevibacillus formosus NBRC 15716.</title>
        <authorList>
            <person name="Hosoyama A."/>
            <person name="Uohara A."/>
            <person name="Ohji S."/>
            <person name="Ichikawa N."/>
        </authorList>
    </citation>
    <scope>NUCLEOTIDE SEQUENCE [LARGE SCALE GENOMIC DNA]</scope>
    <source>
        <strain evidence="2 5">NBRC 15716</strain>
    </source>
</reference>
<proteinExistence type="predicted"/>
<keyword evidence="1" id="KW-0732">Signal</keyword>
<feature type="signal peptide" evidence="1">
    <location>
        <begin position="1"/>
        <end position="20"/>
    </location>
</feature>
<dbReference type="EMBL" id="LDCN01000010">
    <property type="protein sequence ID" value="KLH96438.1"/>
    <property type="molecule type" value="Genomic_DNA"/>
</dbReference>
<sequence>MRRLFISVVCIGLLSGCGVATQGQEIHQQNTPIVDSEAPKKHPEVSKIIIQRGKEIFVSDSSLICDGLLENSMDLYTVAYRRDGKLIGTKDEKELPFLQESQPYLQGSQDEGESTQDHTYIRLVREPFIPEVGVNEFPRKDIVLFLEPTVPNDAFVGVQNPQKLKEWKIYQVEDYGIWLKKQIDLKLNLSKGL</sequence>
<name>A0A837KGI0_9BACL</name>
<evidence type="ECO:0000313" key="4">
    <source>
        <dbReference type="Proteomes" id="UP000035218"/>
    </source>
</evidence>
<dbReference type="Proteomes" id="UP000035218">
    <property type="component" value="Unassembled WGS sequence"/>
</dbReference>
<comment type="caution">
    <text evidence="3">The sequence shown here is derived from an EMBL/GenBank/DDBJ whole genome shotgun (WGS) entry which is preliminary data.</text>
</comment>